<keyword evidence="4 5" id="KW-0472">Membrane</keyword>
<dbReference type="InterPro" id="IPR035952">
    <property type="entry name" value="Rhomboid-like_sf"/>
</dbReference>
<dbReference type="Gene3D" id="1.20.1540.10">
    <property type="entry name" value="Rhomboid-like"/>
    <property type="match status" value="1"/>
</dbReference>
<dbReference type="Proteomes" id="UP000289166">
    <property type="component" value="Unassembled WGS sequence"/>
</dbReference>
<organism evidence="6 7">
    <name type="scientific">Acetivibrio mesophilus</name>
    <dbReference type="NCBI Taxonomy" id="2487273"/>
    <lineage>
        <taxon>Bacteria</taxon>
        <taxon>Bacillati</taxon>
        <taxon>Bacillota</taxon>
        <taxon>Clostridia</taxon>
        <taxon>Eubacteriales</taxon>
        <taxon>Oscillospiraceae</taxon>
        <taxon>Acetivibrio</taxon>
    </lineage>
</organism>
<gene>
    <name evidence="6" type="ORF">EFD62_09795</name>
</gene>
<evidence type="ECO:0008006" key="8">
    <source>
        <dbReference type="Google" id="ProtNLM"/>
    </source>
</evidence>
<reference evidence="7" key="1">
    <citation type="submission" date="2018-11" db="EMBL/GenBank/DDBJ databases">
        <title>Genome sequencing of a novel mesophilic and cellulolytic organism within the genus Hungateiclostridium.</title>
        <authorList>
            <person name="Rettenmaier R."/>
            <person name="Liebl W."/>
            <person name="Zverlov V."/>
        </authorList>
    </citation>
    <scope>NUCLEOTIDE SEQUENCE [LARGE SCALE GENOMIC DNA]</scope>
    <source>
        <strain evidence="7">N2K1</strain>
    </source>
</reference>
<feature type="transmembrane region" description="Helical" evidence="5">
    <location>
        <begin position="74"/>
        <end position="91"/>
    </location>
</feature>
<evidence type="ECO:0000256" key="4">
    <source>
        <dbReference type="ARBA" id="ARBA00023136"/>
    </source>
</evidence>
<feature type="transmembrane region" description="Helical" evidence="5">
    <location>
        <begin position="103"/>
        <end position="120"/>
    </location>
</feature>
<keyword evidence="7" id="KW-1185">Reference proteome</keyword>
<feature type="transmembrane region" description="Helical" evidence="5">
    <location>
        <begin position="156"/>
        <end position="172"/>
    </location>
</feature>
<protein>
    <recommendedName>
        <fullName evidence="8">Peptidase S54 rhomboid domain-containing protein</fullName>
    </recommendedName>
</protein>
<accession>A0A4Q0I3X7</accession>
<dbReference type="EMBL" id="RLII01000011">
    <property type="protein sequence ID" value="RXE58921.1"/>
    <property type="molecule type" value="Genomic_DNA"/>
</dbReference>
<dbReference type="RefSeq" id="WP_069194914.1">
    <property type="nucleotide sequence ID" value="NZ_RLII01000011.1"/>
</dbReference>
<dbReference type="SUPFAM" id="SSF144091">
    <property type="entry name" value="Rhomboid-like"/>
    <property type="match status" value="1"/>
</dbReference>
<keyword evidence="2 5" id="KW-0812">Transmembrane</keyword>
<comment type="subcellular location">
    <subcellularLocation>
        <location evidence="1">Membrane</location>
        <topology evidence="1">Multi-pass membrane protein</topology>
    </subcellularLocation>
</comment>
<dbReference type="OrthoDB" id="9778756at2"/>
<evidence type="ECO:0000256" key="3">
    <source>
        <dbReference type="ARBA" id="ARBA00022989"/>
    </source>
</evidence>
<dbReference type="GO" id="GO:0016020">
    <property type="term" value="C:membrane"/>
    <property type="evidence" value="ECO:0007669"/>
    <property type="project" value="UniProtKB-SubCell"/>
</dbReference>
<proteinExistence type="predicted"/>
<feature type="transmembrane region" description="Helical" evidence="5">
    <location>
        <begin position="21"/>
        <end position="41"/>
    </location>
</feature>
<evidence type="ECO:0000313" key="7">
    <source>
        <dbReference type="Proteomes" id="UP000289166"/>
    </source>
</evidence>
<sequence>MSLLDKLERKFGRFAIKRLPMYIVILNLFVYMLNLLDSRYINYLYLIPSSVLKGEIWRLVTYVFIPPMTSMEDVLWLFFAVYFYYMMATGLENEWGSFKFNVYYLLGMIGTTIAAFFIPIPATANYINLSIFFAFAYLYPNYQIYLFFIIPIKIKYLGYISWIAIAYTFFTSPLIMKLYVIIPIMNFFLFFGKDILFRSKTRGGSIYRKRKYMGGFSEKTYIHKCTVCGITEKDNPNMDFRYCMTCEGNREYCMDHLKNHEHIKE</sequence>
<evidence type="ECO:0000256" key="1">
    <source>
        <dbReference type="ARBA" id="ARBA00004141"/>
    </source>
</evidence>
<feature type="transmembrane region" description="Helical" evidence="5">
    <location>
        <begin position="126"/>
        <end position="149"/>
    </location>
</feature>
<evidence type="ECO:0000256" key="5">
    <source>
        <dbReference type="SAM" id="Phobius"/>
    </source>
</evidence>
<name>A0A4Q0I3X7_9FIRM</name>
<evidence type="ECO:0000313" key="6">
    <source>
        <dbReference type="EMBL" id="RXE58921.1"/>
    </source>
</evidence>
<keyword evidence="3 5" id="KW-1133">Transmembrane helix</keyword>
<dbReference type="AlphaFoldDB" id="A0A4Q0I3X7"/>
<comment type="caution">
    <text evidence="6">The sequence shown here is derived from an EMBL/GenBank/DDBJ whole genome shotgun (WGS) entry which is preliminary data.</text>
</comment>
<evidence type="ECO:0000256" key="2">
    <source>
        <dbReference type="ARBA" id="ARBA00022692"/>
    </source>
</evidence>